<evidence type="ECO:0000313" key="2">
    <source>
        <dbReference type="Proteomes" id="UP001322277"/>
    </source>
</evidence>
<keyword evidence="2" id="KW-1185">Reference proteome</keyword>
<sequence>MQESVTDKETHLIWDCRRARPTLPSDRTTTACAVLGPNQARLEEYDADMSSARRYAALSIRIHPVSTMSPRVDEPQRDQKR</sequence>
<dbReference type="Proteomes" id="UP001322277">
    <property type="component" value="Chromosome 3"/>
</dbReference>
<reference evidence="2" key="1">
    <citation type="journal article" date="2023" name="bioRxiv">
        <title>Complete genome of the Medicago anthracnose fungus, Colletotrichum destructivum, reveals a mini-chromosome-like region within a core chromosome.</title>
        <authorList>
            <person name="Lapalu N."/>
            <person name="Simon A."/>
            <person name="Lu A."/>
            <person name="Plaumann P.-L."/>
            <person name="Amselem J."/>
            <person name="Pigne S."/>
            <person name="Auger A."/>
            <person name="Koch C."/>
            <person name="Dallery J.-F."/>
            <person name="O'Connell R.J."/>
        </authorList>
    </citation>
    <scope>NUCLEOTIDE SEQUENCE [LARGE SCALE GENOMIC DNA]</scope>
    <source>
        <strain evidence="2">CBS 520.97</strain>
    </source>
</reference>
<accession>A0AAX4I862</accession>
<evidence type="ECO:0000313" key="1">
    <source>
        <dbReference type="EMBL" id="WQF79564.1"/>
    </source>
</evidence>
<dbReference type="GeneID" id="87941081"/>
<dbReference type="EMBL" id="CP137307">
    <property type="protein sequence ID" value="WQF79564.1"/>
    <property type="molecule type" value="Genomic_DNA"/>
</dbReference>
<proteinExistence type="predicted"/>
<dbReference type="RefSeq" id="XP_062776788.1">
    <property type="nucleotide sequence ID" value="XM_062920737.1"/>
</dbReference>
<dbReference type="KEGG" id="cdet:87941081"/>
<gene>
    <name evidence="1" type="ORF">CDEST_04578</name>
</gene>
<dbReference type="AlphaFoldDB" id="A0AAX4I862"/>
<organism evidence="1 2">
    <name type="scientific">Colletotrichum destructivum</name>
    <dbReference type="NCBI Taxonomy" id="34406"/>
    <lineage>
        <taxon>Eukaryota</taxon>
        <taxon>Fungi</taxon>
        <taxon>Dikarya</taxon>
        <taxon>Ascomycota</taxon>
        <taxon>Pezizomycotina</taxon>
        <taxon>Sordariomycetes</taxon>
        <taxon>Hypocreomycetidae</taxon>
        <taxon>Glomerellales</taxon>
        <taxon>Glomerellaceae</taxon>
        <taxon>Colletotrichum</taxon>
        <taxon>Colletotrichum destructivum species complex</taxon>
    </lineage>
</organism>
<name>A0AAX4I862_9PEZI</name>
<protein>
    <submittedName>
        <fullName evidence="1">Uncharacterized protein</fullName>
    </submittedName>
</protein>